<dbReference type="Pfam" id="PF22666">
    <property type="entry name" value="Glyco_hydro_2_N2"/>
    <property type="match status" value="1"/>
</dbReference>
<proteinExistence type="inferred from homology"/>
<reference evidence="20 21" key="2">
    <citation type="journal article" date="2017" name="Sci. Rep.">
        <title>Ant-infecting Ophiocordyceps genomes reveal a high diversity of potential behavioral manipulation genes and a possible major role for enterotoxins.</title>
        <authorList>
            <person name="de Bekker C."/>
            <person name="Ohm R.A."/>
            <person name="Evans H.C."/>
            <person name="Brachmann A."/>
            <person name="Hughes D.P."/>
        </authorList>
    </citation>
    <scope>NUCLEOTIDE SEQUENCE [LARGE SCALE GENOMIC DNA]</scope>
    <source>
        <strain evidence="20 21">SC16a</strain>
    </source>
</reference>
<dbReference type="Proteomes" id="UP000037136">
    <property type="component" value="Unassembled WGS sequence"/>
</dbReference>
<dbReference type="STRING" id="268505.A0A2A9P361"/>
<evidence type="ECO:0000256" key="7">
    <source>
        <dbReference type="ARBA" id="ARBA00021795"/>
    </source>
</evidence>
<dbReference type="Gene3D" id="2.60.40.10">
    <property type="entry name" value="Immunoglobulins"/>
    <property type="match status" value="3"/>
</dbReference>
<evidence type="ECO:0000256" key="15">
    <source>
        <dbReference type="ARBA" id="ARBA00031061"/>
    </source>
</evidence>
<evidence type="ECO:0000256" key="14">
    <source>
        <dbReference type="ARBA" id="ARBA00023326"/>
    </source>
</evidence>
<dbReference type="SUPFAM" id="SSF49303">
    <property type="entry name" value="beta-Galactosidase/glucuronidase domain"/>
    <property type="match status" value="1"/>
</dbReference>
<evidence type="ECO:0000256" key="10">
    <source>
        <dbReference type="ARBA" id="ARBA00022801"/>
    </source>
</evidence>
<keyword evidence="8" id="KW-0964">Secreted</keyword>
<dbReference type="InterPro" id="IPR017853">
    <property type="entry name" value="GH"/>
</dbReference>
<keyword evidence="13" id="KW-0326">Glycosidase</keyword>
<keyword evidence="12" id="KW-0119">Carbohydrate metabolism</keyword>
<dbReference type="SUPFAM" id="SSF49785">
    <property type="entry name" value="Galactose-binding domain-like"/>
    <property type="match status" value="1"/>
</dbReference>
<dbReference type="PANTHER" id="PTHR43730">
    <property type="entry name" value="BETA-MANNOSIDASE"/>
    <property type="match status" value="1"/>
</dbReference>
<evidence type="ECO:0000256" key="9">
    <source>
        <dbReference type="ARBA" id="ARBA00022729"/>
    </source>
</evidence>
<evidence type="ECO:0000256" key="11">
    <source>
        <dbReference type="ARBA" id="ARBA00023180"/>
    </source>
</evidence>
<dbReference type="InterPro" id="IPR036156">
    <property type="entry name" value="Beta-gal/glucu_dom_sf"/>
</dbReference>
<evidence type="ECO:0000313" key="20">
    <source>
        <dbReference type="EMBL" id="PFH55869.1"/>
    </source>
</evidence>
<comment type="caution">
    <text evidence="20">The sequence shown here is derived from an EMBL/GenBank/DDBJ whole genome shotgun (WGS) entry which is preliminary data.</text>
</comment>
<evidence type="ECO:0000256" key="12">
    <source>
        <dbReference type="ARBA" id="ARBA00023277"/>
    </source>
</evidence>
<feature type="domain" description="Beta-mannosidase-like galactose-binding" evidence="19">
    <location>
        <begin position="24"/>
        <end position="187"/>
    </location>
</feature>
<dbReference type="Pfam" id="PF17786">
    <property type="entry name" value="Mannosidase_ig"/>
    <property type="match status" value="1"/>
</dbReference>
<evidence type="ECO:0000259" key="19">
    <source>
        <dbReference type="Pfam" id="PF22666"/>
    </source>
</evidence>
<dbReference type="InterPro" id="IPR050887">
    <property type="entry name" value="Beta-mannosidase_GH2"/>
</dbReference>
<dbReference type="InterPro" id="IPR041625">
    <property type="entry name" value="Beta-mannosidase_Ig"/>
</dbReference>
<evidence type="ECO:0000259" key="16">
    <source>
        <dbReference type="Pfam" id="PF00703"/>
    </source>
</evidence>
<dbReference type="GO" id="GO:0000272">
    <property type="term" value="P:polysaccharide catabolic process"/>
    <property type="evidence" value="ECO:0007669"/>
    <property type="project" value="UniProtKB-KW"/>
</dbReference>
<gene>
    <name evidence="20" type="ORF">XA68_17481</name>
</gene>
<dbReference type="GO" id="GO:0005576">
    <property type="term" value="C:extracellular region"/>
    <property type="evidence" value="ECO:0007669"/>
    <property type="project" value="UniProtKB-SubCell"/>
</dbReference>
<reference evidence="20 21" key="1">
    <citation type="journal article" date="2015" name="BMC Genomics">
        <title>Gene expression during zombie ant biting behavior reflects the complexity underlying fungal parasitic behavioral manipulation.</title>
        <authorList>
            <person name="de Bekker C."/>
            <person name="Ohm R.A."/>
            <person name="Loreto R.G."/>
            <person name="Sebastian A."/>
            <person name="Albert I."/>
            <person name="Merrow M."/>
            <person name="Brachmann A."/>
            <person name="Hughes D.P."/>
        </authorList>
    </citation>
    <scope>NUCLEOTIDE SEQUENCE [LARGE SCALE GENOMIC DNA]</scope>
    <source>
        <strain evidence="20 21">SC16a</strain>
    </source>
</reference>
<dbReference type="SUPFAM" id="SSF51445">
    <property type="entry name" value="(Trans)glycosidases"/>
    <property type="match status" value="1"/>
</dbReference>
<feature type="domain" description="Beta-mannosidase Ig-fold" evidence="17">
    <location>
        <begin position="827"/>
        <end position="908"/>
    </location>
</feature>
<dbReference type="InterPro" id="IPR006102">
    <property type="entry name" value="Ig-like_GH2"/>
</dbReference>
<dbReference type="EMBL" id="LAZP02000736">
    <property type="protein sequence ID" value="PFH55869.1"/>
    <property type="molecule type" value="Genomic_DNA"/>
</dbReference>
<keyword evidence="21" id="KW-1185">Reference proteome</keyword>
<evidence type="ECO:0000259" key="18">
    <source>
        <dbReference type="Pfam" id="PF17786"/>
    </source>
</evidence>
<dbReference type="InterPro" id="IPR008979">
    <property type="entry name" value="Galactose-bd-like_sf"/>
</dbReference>
<protein>
    <recommendedName>
        <fullName evidence="7">Beta-mannosidase A</fullName>
        <ecNumber evidence="6">3.2.1.25</ecNumber>
    </recommendedName>
    <alternativeName>
        <fullName evidence="15">Mannanase A</fullName>
    </alternativeName>
</protein>
<comment type="similarity">
    <text evidence="4">Belongs to the glycosyl hydrolase 2 family. Beta-mannosidase A subfamily.</text>
</comment>
<keyword evidence="14" id="KW-0624">Polysaccharide degradation</keyword>
<evidence type="ECO:0000313" key="21">
    <source>
        <dbReference type="Proteomes" id="UP000037136"/>
    </source>
</evidence>
<evidence type="ECO:0000256" key="6">
    <source>
        <dbReference type="ARBA" id="ARBA00012754"/>
    </source>
</evidence>
<comment type="pathway">
    <text evidence="3">Glycan metabolism; N-glycan degradation.</text>
</comment>
<keyword evidence="11" id="KW-0325">Glycoprotein</keyword>
<dbReference type="InterPro" id="IPR054593">
    <property type="entry name" value="Beta-mannosidase-like_N2"/>
</dbReference>
<evidence type="ECO:0000256" key="5">
    <source>
        <dbReference type="ARBA" id="ARBA00011738"/>
    </source>
</evidence>
<dbReference type="GO" id="GO:0006516">
    <property type="term" value="P:glycoprotein catabolic process"/>
    <property type="evidence" value="ECO:0007669"/>
    <property type="project" value="TreeGrafter"/>
</dbReference>
<feature type="domain" description="Mannosidase Ig/CBM-like" evidence="18">
    <location>
        <begin position="724"/>
        <end position="781"/>
    </location>
</feature>
<dbReference type="AlphaFoldDB" id="A0A2A9P361"/>
<accession>A0A2A9P361</accession>
<comment type="subcellular location">
    <subcellularLocation>
        <location evidence="2">Secreted</location>
    </subcellularLocation>
</comment>
<dbReference type="OrthoDB" id="2866996at2759"/>
<dbReference type="InterPro" id="IPR041447">
    <property type="entry name" value="Mannosidase_ig"/>
</dbReference>
<dbReference type="InterPro" id="IPR013783">
    <property type="entry name" value="Ig-like_fold"/>
</dbReference>
<dbReference type="Gene3D" id="3.20.20.80">
    <property type="entry name" value="Glycosidases"/>
    <property type="match status" value="1"/>
</dbReference>
<evidence type="ECO:0000256" key="1">
    <source>
        <dbReference type="ARBA" id="ARBA00000829"/>
    </source>
</evidence>
<comment type="catalytic activity">
    <reaction evidence="1">
        <text>Hydrolysis of terminal, non-reducing beta-D-mannose residues in beta-D-mannosides.</text>
        <dbReference type="EC" id="3.2.1.25"/>
    </reaction>
</comment>
<feature type="domain" description="Glycoside hydrolase family 2 immunoglobulin-like beta-sandwich" evidence="16">
    <location>
        <begin position="273"/>
        <end position="320"/>
    </location>
</feature>
<dbReference type="PANTHER" id="PTHR43730:SF5">
    <property type="entry name" value="BETA-MANNOSIDASE A"/>
    <property type="match status" value="1"/>
</dbReference>
<keyword evidence="9" id="KW-0732">Signal</keyword>
<evidence type="ECO:0000256" key="3">
    <source>
        <dbReference type="ARBA" id="ARBA00004740"/>
    </source>
</evidence>
<dbReference type="EC" id="3.2.1.25" evidence="6"/>
<evidence type="ECO:0000256" key="13">
    <source>
        <dbReference type="ARBA" id="ARBA00023295"/>
    </source>
</evidence>
<comment type="subunit">
    <text evidence="5">Homodimer.</text>
</comment>
<evidence type="ECO:0000256" key="4">
    <source>
        <dbReference type="ARBA" id="ARBA00007483"/>
    </source>
</evidence>
<dbReference type="Pfam" id="PF17753">
    <property type="entry name" value="Ig_mannosidase"/>
    <property type="match status" value="1"/>
</dbReference>
<evidence type="ECO:0000259" key="17">
    <source>
        <dbReference type="Pfam" id="PF17753"/>
    </source>
</evidence>
<evidence type="ECO:0000256" key="8">
    <source>
        <dbReference type="ARBA" id="ARBA00022525"/>
    </source>
</evidence>
<organism evidence="20 21">
    <name type="scientific">Ophiocordyceps unilateralis</name>
    <name type="common">Zombie-ant fungus</name>
    <name type="synonym">Torrubia unilateralis</name>
    <dbReference type="NCBI Taxonomy" id="268505"/>
    <lineage>
        <taxon>Eukaryota</taxon>
        <taxon>Fungi</taxon>
        <taxon>Dikarya</taxon>
        <taxon>Ascomycota</taxon>
        <taxon>Pezizomycotina</taxon>
        <taxon>Sordariomycetes</taxon>
        <taxon>Hypocreomycetidae</taxon>
        <taxon>Hypocreales</taxon>
        <taxon>Ophiocordycipitaceae</taxon>
        <taxon>Ophiocordyceps</taxon>
    </lineage>
</organism>
<dbReference type="Pfam" id="PF00703">
    <property type="entry name" value="Glyco_hydro_2"/>
    <property type="match status" value="1"/>
</dbReference>
<keyword evidence="10" id="KW-0378">Hydrolase</keyword>
<dbReference type="UniPathway" id="UPA00280"/>
<sequence>MKPSIVSAVAAAGGQVLDLSKQQWQLQNRRLDISVPGSVPSQVHLDLLRAGVIDDPYRNLGEFSLRWVAWSNWTYTHLIFDGLDTIAQVFLCGQHIGSTDNQFRQWRFDISRALTDCDEADDSELRVVFSSAPEAASRRADEPGAVTWPRGLLDGRFVFADRQFLRKQQSDFGWDWGPAFAPAGIWQDAWIVQLPHHVAVAVPAASLDIYRLGQLNNLPPNQGADWLLNCSLDLVGSVPASAHMLYSVAEAVSGRLIASGRLENVTNKGDVIFGQALIRASACRLWWPVGMGHQHLYRVTVRIVDGTRTLASVTKRTGFRTIVLNMGVITEQQIAQGIAPGNNWHFEINGHEFYAKGSNFIPPDAFWPRVTPQRIRSLFQAVIAGNQNMLRVWASGAYSPDFMYDLADEMGILLWSEFQFSDAFYPVAPDFLENCRREAVYQVRRVNHHPSLALWAGNNELETLGLGQVNETAPGEYPRLLRDYEKLFLDTLLPAVYGNSRSITYMPSSTNNGYLSIDFSRPMPIVQRYQNKVEGHVYGDTDYYNYRHLEAFDLDKYPVGRFAAEFGFHSMPSLASWKEALRPDQLSFNSTAVVLRNHHYPVQGLAPNPANSSRGMAEMTMAVEQYYPTPNKTDPVGNFSAWCHATQIFQADFYKSQIQFYRAASGFRERQLGALYWQLEDMWQAPSWAGIEHSGRWKVLHYVARDIFQPVILAPLFNTTSRLLDVYAVSDLWSRVEGSATLAWIGWDGRSLDGVGGPSTVDFSIGPVNSTRLASFDVDVVAPVAATGLLVANMTARGTPINGADAKTRTYTHTNTFTPTPLAAVTLPDPGLTVAYEADRFRIVARSGVSAWTWISLAPQDSPSVVVAFDDNAFTLRPGEEKLVGYTVLSGQSSGWQTRVMVESMYSNTLPD</sequence>
<dbReference type="FunFam" id="3.20.20.80:FF:000084">
    <property type="entry name" value="Beta-mannosidase A"/>
    <property type="match status" value="1"/>
</dbReference>
<dbReference type="GO" id="GO:0004567">
    <property type="term" value="F:beta-mannosidase activity"/>
    <property type="evidence" value="ECO:0007669"/>
    <property type="project" value="UniProtKB-EC"/>
</dbReference>
<name>A0A2A9P361_OPHUN</name>
<dbReference type="Gene3D" id="2.60.120.260">
    <property type="entry name" value="Galactose-binding domain-like"/>
    <property type="match status" value="1"/>
</dbReference>
<evidence type="ECO:0000256" key="2">
    <source>
        <dbReference type="ARBA" id="ARBA00004613"/>
    </source>
</evidence>